<sequence>MAKTINKGLGVGQPGSDQPFLDTTAYGSGPGDTLSDASENAAITHHVAASFLQNLTHTTLFETKTSRASSR</sequence>
<proteinExistence type="predicted"/>
<evidence type="ECO:0000256" key="1">
    <source>
        <dbReference type="SAM" id="MobiDB-lite"/>
    </source>
</evidence>
<dbReference type="RefSeq" id="WP_337090994.1">
    <property type="nucleotide sequence ID" value="NZ_JAPYKO010000001.1"/>
</dbReference>
<feature type="region of interest" description="Disordered" evidence="1">
    <location>
        <begin position="1"/>
        <end position="39"/>
    </location>
</feature>
<accession>A0ABU8K788</accession>
<comment type="caution">
    <text evidence="2">The sequence shown here is derived from an EMBL/GenBank/DDBJ whole genome shotgun (WGS) entry which is preliminary data.</text>
</comment>
<dbReference type="Proteomes" id="UP001366503">
    <property type="component" value="Unassembled WGS sequence"/>
</dbReference>
<dbReference type="EMBL" id="JAPYKO010000001">
    <property type="protein sequence ID" value="MEI9400689.1"/>
    <property type="molecule type" value="Genomic_DNA"/>
</dbReference>
<protein>
    <submittedName>
        <fullName evidence="2">Uncharacterized protein</fullName>
    </submittedName>
</protein>
<reference evidence="2 3" key="1">
    <citation type="submission" date="2022-12" db="EMBL/GenBank/DDBJ databases">
        <authorList>
            <person name="Muema E."/>
        </authorList>
    </citation>
    <scope>NUCLEOTIDE SEQUENCE [LARGE SCALE GENOMIC DNA]</scope>
    <source>
        <strain evidence="3">1330</strain>
    </source>
</reference>
<organism evidence="2 3">
    <name type="scientific">Mesorhizobium argentiipisi</name>
    <dbReference type="NCBI Taxonomy" id="3015175"/>
    <lineage>
        <taxon>Bacteria</taxon>
        <taxon>Pseudomonadati</taxon>
        <taxon>Pseudomonadota</taxon>
        <taxon>Alphaproteobacteria</taxon>
        <taxon>Hyphomicrobiales</taxon>
        <taxon>Phyllobacteriaceae</taxon>
        <taxon>Mesorhizobium</taxon>
    </lineage>
</organism>
<evidence type="ECO:0000313" key="2">
    <source>
        <dbReference type="EMBL" id="MEI9400689.1"/>
    </source>
</evidence>
<evidence type="ECO:0000313" key="3">
    <source>
        <dbReference type="Proteomes" id="UP001366503"/>
    </source>
</evidence>
<name>A0ABU8K788_9HYPH</name>
<keyword evidence="3" id="KW-1185">Reference proteome</keyword>
<gene>
    <name evidence="2" type="ORF">O7A05_00500</name>
</gene>